<protein>
    <submittedName>
        <fullName evidence="1">Uncharacterized protein Z025L</fullName>
    </submittedName>
</protein>
<reference evidence="1 2" key="1">
    <citation type="submission" date="2006-09" db="EMBL/GenBank/DDBJ databases">
        <title>Sequence and annotation of the 288-kb ATCV-1 virus that infects an endosymbiotic Chlorella strain of the heliozoon Acanthocystis turfacea.</title>
        <authorList>
            <person name="Fitzgerald L.A."/>
            <person name="Graves M.V."/>
            <person name="Li X."/>
            <person name="Pfitzner A.J.P."/>
            <person name="Hartigan J."/>
            <person name="Van Etten J.L."/>
        </authorList>
    </citation>
    <scope>NUCLEOTIDE SEQUENCE [LARGE SCALE GENOMIC DNA]</scope>
    <source>
        <strain evidence="1 2">ATCV-1</strain>
    </source>
</reference>
<sequence length="82" mass="9313">MKAKKSDIARVKEMLELRKKFAELGLDEETEGMKQLIQKMNVFVKEGVGFSGKIVLEEYKRVAVCKFTLQPHSVSTIVLKAL</sequence>
<organism evidence="1 2">
    <name type="scientific">Chlorovirus heliozoae</name>
    <dbReference type="NCBI Taxonomy" id="322019"/>
    <lineage>
        <taxon>Viruses</taxon>
        <taxon>Varidnaviria</taxon>
        <taxon>Bamfordvirae</taxon>
        <taxon>Nucleocytoviricota</taxon>
        <taxon>Megaviricetes</taxon>
        <taxon>Algavirales</taxon>
        <taxon>Phycodnaviridae</taxon>
        <taxon>Chlorovirus</taxon>
    </lineage>
</organism>
<keyword evidence="2" id="KW-1185">Reference proteome</keyword>
<dbReference type="KEGG" id="vg:5470461"/>
<accession>A7K7Y5</accession>
<dbReference type="RefSeq" id="YP_001426506.1">
    <property type="nucleotide sequence ID" value="NC_008724.1"/>
</dbReference>
<dbReference type="EMBL" id="EF101928">
    <property type="protein sequence ID" value="ABT16159.1"/>
    <property type="molecule type" value="Genomic_DNA"/>
</dbReference>
<gene>
    <name evidence="1" type="primary">Z025L</name>
    <name evidence="1" type="ORF">ATCV1_Z025L</name>
</gene>
<dbReference type="GeneID" id="5470461"/>
<evidence type="ECO:0000313" key="1">
    <source>
        <dbReference type="EMBL" id="ABT16159.1"/>
    </source>
</evidence>
<evidence type="ECO:0000313" key="2">
    <source>
        <dbReference type="Proteomes" id="UP000202420"/>
    </source>
</evidence>
<proteinExistence type="predicted"/>
<dbReference type="OrthoDB" id="23570at10239"/>
<dbReference type="Proteomes" id="UP000202420">
    <property type="component" value="Segment"/>
</dbReference>
<name>A7K7Y5_9PHYC</name>